<dbReference type="PANTHER" id="PTHR42713:SF3">
    <property type="entry name" value="TRANSCRIPTIONAL REGULATORY PROTEIN HPTR"/>
    <property type="match status" value="1"/>
</dbReference>
<evidence type="ECO:0000259" key="13">
    <source>
        <dbReference type="PROSITE" id="PS50110"/>
    </source>
</evidence>
<keyword evidence="5" id="KW-0902">Two-component regulatory system</keyword>
<dbReference type="InterPro" id="IPR018060">
    <property type="entry name" value="HTH_AraC"/>
</dbReference>
<keyword evidence="8" id="KW-0804">Transcription</keyword>
<dbReference type="Pfam" id="PF00072">
    <property type="entry name" value="Response_reg"/>
    <property type="match status" value="1"/>
</dbReference>
<evidence type="ECO:0000313" key="14">
    <source>
        <dbReference type="EMBL" id="MBC5675495.1"/>
    </source>
</evidence>
<organism evidence="14 15">
    <name type="scientific">Blautia celeris</name>
    <dbReference type="NCBI Taxonomy" id="2763026"/>
    <lineage>
        <taxon>Bacteria</taxon>
        <taxon>Bacillati</taxon>
        <taxon>Bacillota</taxon>
        <taxon>Clostridia</taxon>
        <taxon>Lachnospirales</taxon>
        <taxon>Lachnospiraceae</taxon>
        <taxon>Blautia</taxon>
    </lineage>
</organism>
<comment type="caution">
    <text evidence="14">The sequence shown here is derived from an EMBL/GenBank/DDBJ whole genome shotgun (WGS) entry which is preliminary data.</text>
</comment>
<dbReference type="InterPro" id="IPR009057">
    <property type="entry name" value="Homeodomain-like_sf"/>
</dbReference>
<evidence type="ECO:0000313" key="15">
    <source>
        <dbReference type="Proteomes" id="UP000654573"/>
    </source>
</evidence>
<dbReference type="EMBL" id="JACOOU010000017">
    <property type="protein sequence ID" value="MBC5675495.1"/>
    <property type="molecule type" value="Genomic_DNA"/>
</dbReference>
<accession>A0ABR7FJV8</accession>
<keyword evidence="6" id="KW-0805">Transcription regulation</keyword>
<evidence type="ECO:0000256" key="5">
    <source>
        <dbReference type="ARBA" id="ARBA00023012"/>
    </source>
</evidence>
<name>A0ABR7FJV8_9FIRM</name>
<dbReference type="PROSITE" id="PS00041">
    <property type="entry name" value="HTH_ARAC_FAMILY_1"/>
    <property type="match status" value="1"/>
</dbReference>
<keyword evidence="3" id="KW-0963">Cytoplasm</keyword>
<evidence type="ECO:0000256" key="9">
    <source>
        <dbReference type="ARBA" id="ARBA00024867"/>
    </source>
</evidence>
<proteinExistence type="predicted"/>
<dbReference type="InterPro" id="IPR011006">
    <property type="entry name" value="CheY-like_superfamily"/>
</dbReference>
<dbReference type="CDD" id="cd17536">
    <property type="entry name" value="REC_YesN-like"/>
    <property type="match status" value="1"/>
</dbReference>
<feature type="coiled-coil region" evidence="11">
    <location>
        <begin position="109"/>
        <end position="150"/>
    </location>
</feature>
<keyword evidence="15" id="KW-1185">Reference proteome</keyword>
<evidence type="ECO:0000259" key="12">
    <source>
        <dbReference type="PROSITE" id="PS01124"/>
    </source>
</evidence>
<dbReference type="Gene3D" id="3.40.50.2300">
    <property type="match status" value="1"/>
</dbReference>
<evidence type="ECO:0000256" key="7">
    <source>
        <dbReference type="ARBA" id="ARBA00023125"/>
    </source>
</evidence>
<dbReference type="InterPro" id="IPR051552">
    <property type="entry name" value="HptR"/>
</dbReference>
<keyword evidence="11" id="KW-0175">Coiled coil</keyword>
<feature type="domain" description="HTH araC/xylS-type" evidence="12">
    <location>
        <begin position="428"/>
        <end position="526"/>
    </location>
</feature>
<evidence type="ECO:0000256" key="3">
    <source>
        <dbReference type="ARBA" id="ARBA00022490"/>
    </source>
</evidence>
<reference evidence="14 15" key="1">
    <citation type="submission" date="2020-08" db="EMBL/GenBank/DDBJ databases">
        <title>Genome public.</title>
        <authorList>
            <person name="Liu C."/>
            <person name="Sun Q."/>
        </authorList>
    </citation>
    <scope>NUCLEOTIDE SEQUENCE [LARGE SCALE GENOMIC DNA]</scope>
    <source>
        <strain evidence="14 15">NSJ-34</strain>
    </source>
</reference>
<dbReference type="PROSITE" id="PS01124">
    <property type="entry name" value="HTH_ARAC_FAMILY_2"/>
    <property type="match status" value="1"/>
</dbReference>
<evidence type="ECO:0000256" key="10">
    <source>
        <dbReference type="PROSITE-ProRule" id="PRU00169"/>
    </source>
</evidence>
<sequence length="530" mass="61781">MYQVLLVDDEPVILRNISKVIDWEKFGFSICATAECGEEACRLLKEYRPNLVITDVMMPQMNGIELAEFIGENYPKTEVIIISGYDEFDFARSAMRAGVMEYIMKPTKKEELEQALQKVYERIQRKADLERNIRELREEAEKNIPILKNQFFSELADKIIPEGQNLMESLKYYGSELKGDPFRLWCFDLDREEICDTIPEMRELLWVQLRMIIRENTKGLFVSDSFVKGKHLLYVVEDSDTLPEGKSMEELLEIILSEFKNLTRTSLSVGVSCVYEDYHKLYMARKDCEAALEERCNLGEGSCIFYDEVRVFSNESVEYDHELMNQICMKLRALNKKSAVKLIEKIYVEMRENKAIYQQFYSQTILILTELFNISPDEERKKKIREVIAALNDYKTGDMLRDLVLEITEETVDEAAADSAGKNREIMGQIVHYVDEHLGEEISLADVADAVHLSKNYLCSIFKREQGETFFSYLTKVRMDRAKQLLRRTEHKVYVIAEMVGYTDYPYFSQVFKKHTGITAGEYREIYAGE</sequence>
<feature type="modified residue" description="4-aspartylphosphate" evidence="10">
    <location>
        <position position="55"/>
    </location>
</feature>
<keyword evidence="4 10" id="KW-0597">Phosphoprotein</keyword>
<dbReference type="Pfam" id="PF12833">
    <property type="entry name" value="HTH_18"/>
    <property type="match status" value="1"/>
</dbReference>
<dbReference type="InterPro" id="IPR001789">
    <property type="entry name" value="Sig_transdc_resp-reg_receiver"/>
</dbReference>
<evidence type="ECO:0000256" key="8">
    <source>
        <dbReference type="ARBA" id="ARBA00023163"/>
    </source>
</evidence>
<dbReference type="PANTHER" id="PTHR42713">
    <property type="entry name" value="HISTIDINE KINASE-RELATED"/>
    <property type="match status" value="1"/>
</dbReference>
<dbReference type="SUPFAM" id="SSF46689">
    <property type="entry name" value="Homeodomain-like"/>
    <property type="match status" value="2"/>
</dbReference>
<comment type="function">
    <text evidence="9">May play the central regulatory role in sporulation. It may be an element of the effector pathway responsible for the activation of sporulation genes in response to nutritional stress. Spo0A may act in concert with spo0H (a sigma factor) to control the expression of some genes that are critical to the sporulation process.</text>
</comment>
<keyword evidence="7" id="KW-0238">DNA-binding</keyword>
<dbReference type="Proteomes" id="UP000654573">
    <property type="component" value="Unassembled WGS sequence"/>
</dbReference>
<dbReference type="SMART" id="SM00448">
    <property type="entry name" value="REC"/>
    <property type="match status" value="1"/>
</dbReference>
<protein>
    <recommendedName>
        <fullName evidence="2">Stage 0 sporulation protein A homolog</fullName>
    </recommendedName>
</protein>
<evidence type="ECO:0000256" key="4">
    <source>
        <dbReference type="ARBA" id="ARBA00022553"/>
    </source>
</evidence>
<evidence type="ECO:0000256" key="6">
    <source>
        <dbReference type="ARBA" id="ARBA00023015"/>
    </source>
</evidence>
<feature type="domain" description="Response regulatory" evidence="13">
    <location>
        <begin position="3"/>
        <end position="120"/>
    </location>
</feature>
<comment type="subcellular location">
    <subcellularLocation>
        <location evidence="1">Cytoplasm</location>
    </subcellularLocation>
</comment>
<dbReference type="RefSeq" id="WP_033141265.1">
    <property type="nucleotide sequence ID" value="NZ_JACOOU010000017.1"/>
</dbReference>
<evidence type="ECO:0000256" key="2">
    <source>
        <dbReference type="ARBA" id="ARBA00018672"/>
    </source>
</evidence>
<evidence type="ECO:0000256" key="11">
    <source>
        <dbReference type="SAM" id="Coils"/>
    </source>
</evidence>
<evidence type="ECO:0000256" key="1">
    <source>
        <dbReference type="ARBA" id="ARBA00004496"/>
    </source>
</evidence>
<dbReference type="PROSITE" id="PS50110">
    <property type="entry name" value="RESPONSE_REGULATORY"/>
    <property type="match status" value="1"/>
</dbReference>
<dbReference type="InterPro" id="IPR018062">
    <property type="entry name" value="HTH_AraC-typ_CS"/>
</dbReference>
<gene>
    <name evidence="14" type="ORF">H8S76_25010</name>
</gene>
<dbReference type="SUPFAM" id="SSF52172">
    <property type="entry name" value="CheY-like"/>
    <property type="match status" value="1"/>
</dbReference>
<dbReference type="SMART" id="SM00342">
    <property type="entry name" value="HTH_ARAC"/>
    <property type="match status" value="1"/>
</dbReference>
<dbReference type="Gene3D" id="1.10.10.60">
    <property type="entry name" value="Homeodomain-like"/>
    <property type="match status" value="2"/>
</dbReference>